<keyword evidence="2" id="KW-1185">Reference proteome</keyword>
<accession>A0AAU9JL65</accession>
<evidence type="ECO:0000313" key="2">
    <source>
        <dbReference type="Proteomes" id="UP001162131"/>
    </source>
</evidence>
<name>A0AAU9JL65_9CILI</name>
<protein>
    <submittedName>
        <fullName evidence="1">Uncharacterized protein</fullName>
    </submittedName>
</protein>
<gene>
    <name evidence="1" type="ORF">BSTOLATCC_MIC38861</name>
</gene>
<comment type="caution">
    <text evidence="1">The sequence shown here is derived from an EMBL/GenBank/DDBJ whole genome shotgun (WGS) entry which is preliminary data.</text>
</comment>
<proteinExistence type="predicted"/>
<sequence>MDDLQEIIAELSSNTVKADTLLEEIVSQAWRKIYSAYLFWPFCLYPHLCQNSAWILSPRNLLEEEHLALFEELFNSMP</sequence>
<reference evidence="1" key="1">
    <citation type="submission" date="2021-09" db="EMBL/GenBank/DDBJ databases">
        <authorList>
            <consortium name="AG Swart"/>
            <person name="Singh M."/>
            <person name="Singh A."/>
            <person name="Seah K."/>
            <person name="Emmerich C."/>
        </authorList>
    </citation>
    <scope>NUCLEOTIDE SEQUENCE</scope>
    <source>
        <strain evidence="1">ATCC30299</strain>
    </source>
</reference>
<dbReference type="EMBL" id="CAJZBQ010000038">
    <property type="protein sequence ID" value="CAG9325264.1"/>
    <property type="molecule type" value="Genomic_DNA"/>
</dbReference>
<organism evidence="1 2">
    <name type="scientific">Blepharisma stoltei</name>
    <dbReference type="NCBI Taxonomy" id="1481888"/>
    <lineage>
        <taxon>Eukaryota</taxon>
        <taxon>Sar</taxon>
        <taxon>Alveolata</taxon>
        <taxon>Ciliophora</taxon>
        <taxon>Postciliodesmatophora</taxon>
        <taxon>Heterotrichea</taxon>
        <taxon>Heterotrichida</taxon>
        <taxon>Blepharismidae</taxon>
        <taxon>Blepharisma</taxon>
    </lineage>
</organism>
<evidence type="ECO:0000313" key="1">
    <source>
        <dbReference type="EMBL" id="CAG9325264.1"/>
    </source>
</evidence>
<dbReference type="Proteomes" id="UP001162131">
    <property type="component" value="Unassembled WGS sequence"/>
</dbReference>
<dbReference type="AlphaFoldDB" id="A0AAU9JL65"/>